<evidence type="ECO:0000256" key="1">
    <source>
        <dbReference type="SAM" id="Phobius"/>
    </source>
</evidence>
<keyword evidence="1" id="KW-0812">Transmembrane</keyword>
<keyword evidence="1" id="KW-1133">Transmembrane helix</keyword>
<dbReference type="EMBL" id="UINC01012971">
    <property type="protein sequence ID" value="SVA56324.1"/>
    <property type="molecule type" value="Genomic_DNA"/>
</dbReference>
<feature type="transmembrane region" description="Helical" evidence="1">
    <location>
        <begin position="192"/>
        <end position="216"/>
    </location>
</feature>
<dbReference type="AlphaFoldDB" id="A0A381WUZ8"/>
<evidence type="ECO:0008006" key="3">
    <source>
        <dbReference type="Google" id="ProtNLM"/>
    </source>
</evidence>
<gene>
    <name evidence="2" type="ORF">METZ01_LOCUS109178</name>
</gene>
<feature type="transmembrane region" description="Helical" evidence="1">
    <location>
        <begin position="114"/>
        <end position="135"/>
    </location>
</feature>
<accession>A0A381WUZ8</accession>
<keyword evidence="1" id="KW-0472">Membrane</keyword>
<dbReference type="InterPro" id="IPR046157">
    <property type="entry name" value="DUF6159"/>
</dbReference>
<feature type="transmembrane region" description="Helical" evidence="1">
    <location>
        <begin position="223"/>
        <end position="242"/>
    </location>
</feature>
<organism evidence="2">
    <name type="scientific">marine metagenome</name>
    <dbReference type="NCBI Taxonomy" id="408172"/>
    <lineage>
        <taxon>unclassified sequences</taxon>
        <taxon>metagenomes</taxon>
        <taxon>ecological metagenomes</taxon>
    </lineage>
</organism>
<sequence length="279" mass="29950">MFATIGHTFSLMKMSWGVLMKDRELLLFPVFTVLGLIVVLGVFFGIASMTGSLERLDSETATTTGMDAALYVLAFFSAYFVVIFFNAALISAALERLRGGDPDASSGLSHALAHIHTLLGWSIIAATVGLILQLLRANQRNAIARIVIDMIGGIWEFLTFFVIPILVSENVGPFGAIKRSSGLVRKTWGRQITASFGFMIVYILAVIVGLLPAFLVGMLWGPAGVVVGVLTVGLALCTVQALEGIFKAALYEFAMGEKPAEFDLRTLQNAYRPAPAGAV</sequence>
<protein>
    <recommendedName>
        <fullName evidence="3">Glycerophosphoryl diester phosphodiesterase membrane domain-containing protein</fullName>
    </recommendedName>
</protein>
<evidence type="ECO:0000313" key="2">
    <source>
        <dbReference type="EMBL" id="SVA56324.1"/>
    </source>
</evidence>
<feature type="transmembrane region" description="Helical" evidence="1">
    <location>
        <begin position="147"/>
        <end position="167"/>
    </location>
</feature>
<feature type="transmembrane region" description="Helical" evidence="1">
    <location>
        <begin position="68"/>
        <end position="94"/>
    </location>
</feature>
<reference evidence="2" key="1">
    <citation type="submission" date="2018-05" db="EMBL/GenBank/DDBJ databases">
        <authorList>
            <person name="Lanie J.A."/>
            <person name="Ng W.-L."/>
            <person name="Kazmierczak K.M."/>
            <person name="Andrzejewski T.M."/>
            <person name="Davidsen T.M."/>
            <person name="Wayne K.J."/>
            <person name="Tettelin H."/>
            <person name="Glass J.I."/>
            <person name="Rusch D."/>
            <person name="Podicherti R."/>
            <person name="Tsui H.-C.T."/>
            <person name="Winkler M.E."/>
        </authorList>
    </citation>
    <scope>NUCLEOTIDE SEQUENCE</scope>
</reference>
<feature type="transmembrane region" description="Helical" evidence="1">
    <location>
        <begin position="25"/>
        <end position="47"/>
    </location>
</feature>
<name>A0A381WUZ8_9ZZZZ</name>
<dbReference type="Pfam" id="PF19656">
    <property type="entry name" value="DUF6159"/>
    <property type="match status" value="1"/>
</dbReference>
<proteinExistence type="predicted"/>